<evidence type="ECO:0000256" key="4">
    <source>
        <dbReference type="ARBA" id="ARBA00022723"/>
    </source>
</evidence>
<evidence type="ECO:0000256" key="8">
    <source>
        <dbReference type="ARBA" id="ARBA00023118"/>
    </source>
</evidence>
<dbReference type="EMBL" id="MPDK01000020">
    <property type="protein sequence ID" value="PWI57015.1"/>
    <property type="molecule type" value="Genomic_DNA"/>
</dbReference>
<evidence type="ECO:0000256" key="5">
    <source>
        <dbReference type="ARBA" id="ARBA00022759"/>
    </source>
</evidence>
<evidence type="ECO:0000256" key="6">
    <source>
        <dbReference type="ARBA" id="ARBA00022801"/>
    </source>
</evidence>
<dbReference type="GO" id="GO:0016787">
    <property type="term" value="F:hydrolase activity"/>
    <property type="evidence" value="ECO:0007669"/>
    <property type="project" value="UniProtKB-KW"/>
</dbReference>
<gene>
    <name evidence="9" type="primary">cas2</name>
    <name evidence="10" type="ORF">BM613_10660</name>
</gene>
<evidence type="ECO:0000313" key="10">
    <source>
        <dbReference type="EMBL" id="PWI57015.1"/>
    </source>
</evidence>
<comment type="function">
    <text evidence="9">CRISPR (clustered regularly interspaced short palindromic repeat), is an adaptive immune system that provides protection against mobile genetic elements (viruses, transposable elements and conjugative plasmids). CRISPR clusters contain sequences complementary to antecedent mobile elements and target invading nucleic acids. CRISPR clusters are transcribed and processed into CRISPR RNA (crRNA). Functions as a ssRNA-specific endoribonuclease. Involved in the integration of spacer DNA into the CRISPR cassette.</text>
</comment>
<dbReference type="Proteomes" id="UP000245380">
    <property type="component" value="Unassembled WGS sequence"/>
</dbReference>
<sequence length="87" mass="10325">MFVIVVYDVQVKRVAKVLKVCRKYLYWVQNSVLEGEITLADFEELKRDLKRIISPETDSVLFYTFRTTRYTERISIGLQKGGEDRFL</sequence>
<dbReference type="Pfam" id="PF09827">
    <property type="entry name" value="CRISPR_Cas2"/>
    <property type="match status" value="1"/>
</dbReference>
<keyword evidence="11" id="KW-1185">Reference proteome</keyword>
<dbReference type="PANTHER" id="PTHR34405">
    <property type="entry name" value="CRISPR-ASSOCIATED ENDORIBONUCLEASE CAS2"/>
    <property type="match status" value="1"/>
</dbReference>
<name>A0A2U3D6V5_SULT2</name>
<organism evidence="10 11">
    <name type="scientific">Sulfoacidibacillus thermotolerans</name>
    <name type="common">Acidibacillus sulfuroxidans</name>
    <dbReference type="NCBI Taxonomy" id="1765684"/>
    <lineage>
        <taxon>Bacteria</taxon>
        <taxon>Bacillati</taxon>
        <taxon>Bacillota</taxon>
        <taxon>Bacilli</taxon>
        <taxon>Bacillales</taxon>
        <taxon>Alicyclobacillaceae</taxon>
        <taxon>Sulfoacidibacillus</taxon>
    </lineage>
</organism>
<comment type="cofactor">
    <cofactor evidence="1 9">
        <name>Mg(2+)</name>
        <dbReference type="ChEBI" id="CHEBI:18420"/>
    </cofactor>
</comment>
<proteinExistence type="inferred from homology"/>
<evidence type="ECO:0000256" key="9">
    <source>
        <dbReference type="HAMAP-Rule" id="MF_01471"/>
    </source>
</evidence>
<keyword evidence="4 9" id="KW-0479">Metal-binding</keyword>
<evidence type="ECO:0000256" key="3">
    <source>
        <dbReference type="ARBA" id="ARBA00022722"/>
    </source>
</evidence>
<comment type="subunit">
    <text evidence="9">Homodimer, forms a heterotetramer with a Cas1 homodimer.</text>
</comment>
<keyword evidence="3 9" id="KW-0540">Nuclease</keyword>
<feature type="binding site" evidence="9">
    <location>
        <position position="8"/>
    </location>
    <ligand>
        <name>Mg(2+)</name>
        <dbReference type="ChEBI" id="CHEBI:18420"/>
        <note>catalytic</note>
    </ligand>
</feature>
<dbReference type="OrthoDB" id="279819at2"/>
<evidence type="ECO:0000256" key="2">
    <source>
        <dbReference type="ARBA" id="ARBA00009959"/>
    </source>
</evidence>
<dbReference type="GO" id="GO:0046872">
    <property type="term" value="F:metal ion binding"/>
    <property type="evidence" value="ECO:0007669"/>
    <property type="project" value="UniProtKB-UniRule"/>
</dbReference>
<dbReference type="GO" id="GO:0051607">
    <property type="term" value="P:defense response to virus"/>
    <property type="evidence" value="ECO:0007669"/>
    <property type="project" value="UniProtKB-UniRule"/>
</dbReference>
<keyword evidence="8 9" id="KW-0051">Antiviral defense</keyword>
<evidence type="ECO:0000313" key="11">
    <source>
        <dbReference type="Proteomes" id="UP000245380"/>
    </source>
</evidence>
<keyword evidence="6 9" id="KW-0378">Hydrolase</keyword>
<comment type="caution">
    <text evidence="10">The sequence shown here is derived from an EMBL/GenBank/DDBJ whole genome shotgun (WGS) entry which is preliminary data.</text>
</comment>
<dbReference type="Gene3D" id="3.30.70.240">
    <property type="match status" value="1"/>
</dbReference>
<evidence type="ECO:0000256" key="1">
    <source>
        <dbReference type="ARBA" id="ARBA00001946"/>
    </source>
</evidence>
<dbReference type="HAMAP" id="MF_01471">
    <property type="entry name" value="Cas2"/>
    <property type="match status" value="1"/>
</dbReference>
<dbReference type="EC" id="3.1.-.-" evidence="9"/>
<comment type="similarity">
    <text evidence="2 9">Belongs to the CRISPR-associated endoribonuclease Cas2 protein family.</text>
</comment>
<dbReference type="RefSeq" id="WP_109431212.1">
    <property type="nucleotide sequence ID" value="NZ_MPDK01000020.1"/>
</dbReference>
<dbReference type="InterPro" id="IPR021127">
    <property type="entry name" value="CRISPR_associated_Cas2"/>
</dbReference>
<dbReference type="NCBIfam" id="TIGR01573">
    <property type="entry name" value="cas2"/>
    <property type="match status" value="1"/>
</dbReference>
<keyword evidence="5 9" id="KW-0255">Endonuclease</keyword>
<dbReference type="SUPFAM" id="SSF143430">
    <property type="entry name" value="TTP0101/SSO1404-like"/>
    <property type="match status" value="1"/>
</dbReference>
<dbReference type="AlphaFoldDB" id="A0A2U3D6V5"/>
<reference evidence="10 11" key="1">
    <citation type="submission" date="2016-11" db="EMBL/GenBank/DDBJ databases">
        <title>Comparative genomics of Acidibacillus ferroxidans species.</title>
        <authorList>
            <person name="Oliveira G."/>
            <person name="Nunes G."/>
            <person name="Oliveira R."/>
            <person name="Araujo F."/>
            <person name="Salim A."/>
            <person name="Scholte L."/>
            <person name="Morais D."/>
            <person name="Nancucheo I."/>
            <person name="Johnson D.B."/>
            <person name="Grail B."/>
            <person name="Bittencourt J."/>
            <person name="Valadares R."/>
        </authorList>
    </citation>
    <scope>NUCLEOTIDE SEQUENCE [LARGE SCALE GENOMIC DNA]</scope>
    <source>
        <strain evidence="10 11">Y002</strain>
    </source>
</reference>
<dbReference type="CDD" id="cd09725">
    <property type="entry name" value="Cas2_I_II_III"/>
    <property type="match status" value="1"/>
</dbReference>
<dbReference type="InterPro" id="IPR019199">
    <property type="entry name" value="Virulence_VapD/CRISPR_Cas2"/>
</dbReference>
<accession>A0A2U3D6V5</accession>
<keyword evidence="7 9" id="KW-0460">Magnesium</keyword>
<protein>
    <recommendedName>
        <fullName evidence="9">CRISPR-associated endoribonuclease Cas2</fullName>
        <ecNumber evidence="9">3.1.-.-</ecNumber>
    </recommendedName>
</protein>
<dbReference type="PANTHER" id="PTHR34405:SF1">
    <property type="entry name" value="CRISPR-ASSOCIATED ENDORIBONUCLEASE CAS2"/>
    <property type="match status" value="1"/>
</dbReference>
<evidence type="ECO:0000256" key="7">
    <source>
        <dbReference type="ARBA" id="ARBA00022842"/>
    </source>
</evidence>
<dbReference type="GO" id="GO:0004521">
    <property type="term" value="F:RNA endonuclease activity"/>
    <property type="evidence" value="ECO:0007669"/>
    <property type="project" value="InterPro"/>
</dbReference>
<dbReference type="GO" id="GO:0043571">
    <property type="term" value="P:maintenance of CRISPR repeat elements"/>
    <property type="evidence" value="ECO:0007669"/>
    <property type="project" value="UniProtKB-UniRule"/>
</dbReference>